<dbReference type="GO" id="GO:0046872">
    <property type="term" value="F:metal ion binding"/>
    <property type="evidence" value="ECO:0007669"/>
    <property type="project" value="UniProtKB-KW"/>
</dbReference>
<protein>
    <submittedName>
        <fullName evidence="3">3'(2'),5'-bisphosphate nucleotidase CysQ</fullName>
    </submittedName>
</protein>
<dbReference type="Gene3D" id="3.30.540.10">
    <property type="entry name" value="Fructose-1,6-Bisphosphatase, subunit A, domain 1"/>
    <property type="match status" value="1"/>
</dbReference>
<dbReference type="OrthoDB" id="9785695at2"/>
<name>A0A2V2LH61_9RHOB</name>
<dbReference type="EMBL" id="QGKU01000032">
    <property type="protein sequence ID" value="PWR02834.1"/>
    <property type="molecule type" value="Genomic_DNA"/>
</dbReference>
<dbReference type="RefSeq" id="WP_109811494.1">
    <property type="nucleotide sequence ID" value="NZ_QGKU01000032.1"/>
</dbReference>
<reference evidence="3 4" key="1">
    <citation type="submission" date="2018-05" db="EMBL/GenBank/DDBJ databases">
        <title>Rhodobacteraceae gen. nov., sp. nov. isolated from sea water.</title>
        <authorList>
            <person name="Ren Y."/>
        </authorList>
    </citation>
    <scope>NUCLEOTIDE SEQUENCE [LARGE SCALE GENOMIC DNA]</scope>
    <source>
        <strain evidence="3 4">TG-679</strain>
    </source>
</reference>
<organism evidence="3 4">
    <name type="scientific">Meridianimarinicoccus roseus</name>
    <dbReference type="NCBI Taxonomy" id="2072018"/>
    <lineage>
        <taxon>Bacteria</taxon>
        <taxon>Pseudomonadati</taxon>
        <taxon>Pseudomonadota</taxon>
        <taxon>Alphaproteobacteria</taxon>
        <taxon>Rhodobacterales</taxon>
        <taxon>Paracoccaceae</taxon>
        <taxon>Meridianimarinicoccus</taxon>
    </lineage>
</organism>
<dbReference type="PANTHER" id="PTHR20854:SF4">
    <property type="entry name" value="INOSITOL-1-MONOPHOSPHATASE-RELATED"/>
    <property type="match status" value="1"/>
</dbReference>
<dbReference type="PANTHER" id="PTHR20854">
    <property type="entry name" value="INOSITOL MONOPHOSPHATASE"/>
    <property type="match status" value="1"/>
</dbReference>
<feature type="binding site" evidence="2">
    <location>
        <position position="94"/>
    </location>
    <ligand>
        <name>Mg(2+)</name>
        <dbReference type="ChEBI" id="CHEBI:18420"/>
        <label>1</label>
        <note>catalytic</note>
    </ligand>
</feature>
<dbReference type="SUPFAM" id="SSF56655">
    <property type="entry name" value="Carbohydrate phosphatase"/>
    <property type="match status" value="1"/>
</dbReference>
<dbReference type="GO" id="GO:0007165">
    <property type="term" value="P:signal transduction"/>
    <property type="evidence" value="ECO:0007669"/>
    <property type="project" value="TreeGrafter"/>
</dbReference>
<proteinExistence type="inferred from homology"/>
<dbReference type="AlphaFoldDB" id="A0A2V2LH61"/>
<feature type="binding site" evidence="2">
    <location>
        <position position="74"/>
    </location>
    <ligand>
        <name>Mg(2+)</name>
        <dbReference type="ChEBI" id="CHEBI:18420"/>
        <label>1</label>
        <note>catalytic</note>
    </ligand>
</feature>
<dbReference type="Pfam" id="PF00459">
    <property type="entry name" value="Inositol_P"/>
    <property type="match status" value="1"/>
</dbReference>
<dbReference type="GO" id="GO:0008934">
    <property type="term" value="F:inositol monophosphate 1-phosphatase activity"/>
    <property type="evidence" value="ECO:0007669"/>
    <property type="project" value="TreeGrafter"/>
</dbReference>
<keyword evidence="4" id="KW-1185">Reference proteome</keyword>
<dbReference type="InterPro" id="IPR000760">
    <property type="entry name" value="Inositol_monophosphatase-like"/>
</dbReference>
<dbReference type="Gene3D" id="3.40.190.80">
    <property type="match status" value="1"/>
</dbReference>
<comment type="caution">
    <text evidence="3">The sequence shown here is derived from an EMBL/GenBank/DDBJ whole genome shotgun (WGS) entry which is preliminary data.</text>
</comment>
<dbReference type="PRINTS" id="PR00377">
    <property type="entry name" value="IMPHPHTASES"/>
</dbReference>
<keyword evidence="2" id="KW-0460">Magnesium</keyword>
<sequence>MQAPDPAQARDDLALLTEVARAAADLALSFHGRNPQVWHKPDEAGPVTEADLAVDALLRDTLTAARPDYGWLSEETPDTPDRLSRPAAFIVDPIDGTRAFVAGEKTWGHSLAIAHEGEVTAAVVLMPMLGKLYAAARGAGAWLNDEPLAARAGSDPDSGAMLARRGVMDAEHWPGGPPAMDLSNRSPMAYRLACLAEGRFDATFIPKPIWEWDLAGGMLLLTESGHTATDPSGAPLRFNAAHPRAPGLLAANPALHAALLARRG</sequence>
<comment type="cofactor">
    <cofactor evidence="2">
        <name>Mg(2+)</name>
        <dbReference type="ChEBI" id="CHEBI:18420"/>
    </cofactor>
</comment>
<dbReference type="CDD" id="cd01638">
    <property type="entry name" value="CysQ"/>
    <property type="match status" value="1"/>
</dbReference>
<evidence type="ECO:0000256" key="1">
    <source>
        <dbReference type="ARBA" id="ARBA00009759"/>
    </source>
</evidence>
<evidence type="ECO:0000256" key="2">
    <source>
        <dbReference type="PIRSR" id="PIRSR600760-2"/>
    </source>
</evidence>
<feature type="binding site" evidence="2">
    <location>
        <position position="213"/>
    </location>
    <ligand>
        <name>Mg(2+)</name>
        <dbReference type="ChEBI" id="CHEBI:18420"/>
        <label>1</label>
        <note>catalytic</note>
    </ligand>
</feature>
<feature type="binding site" evidence="2">
    <location>
        <position position="92"/>
    </location>
    <ligand>
        <name>Mg(2+)</name>
        <dbReference type="ChEBI" id="CHEBI:18420"/>
        <label>1</label>
        <note>catalytic</note>
    </ligand>
</feature>
<comment type="similarity">
    <text evidence="1">Belongs to the inositol monophosphatase superfamily.</text>
</comment>
<keyword evidence="2" id="KW-0479">Metal-binding</keyword>
<dbReference type="Proteomes" id="UP000245680">
    <property type="component" value="Unassembled WGS sequence"/>
</dbReference>
<dbReference type="GO" id="GO:0006020">
    <property type="term" value="P:inositol metabolic process"/>
    <property type="evidence" value="ECO:0007669"/>
    <property type="project" value="TreeGrafter"/>
</dbReference>
<evidence type="ECO:0000313" key="3">
    <source>
        <dbReference type="EMBL" id="PWR02834.1"/>
    </source>
</evidence>
<evidence type="ECO:0000313" key="4">
    <source>
        <dbReference type="Proteomes" id="UP000245680"/>
    </source>
</evidence>
<feature type="binding site" evidence="2">
    <location>
        <position position="95"/>
    </location>
    <ligand>
        <name>Mg(2+)</name>
        <dbReference type="ChEBI" id="CHEBI:18420"/>
        <label>1</label>
        <note>catalytic</note>
    </ligand>
</feature>
<accession>A0A2V2LH61</accession>
<gene>
    <name evidence="3" type="ORF">DKT77_09670</name>
</gene>